<proteinExistence type="predicted"/>
<comment type="caution">
    <text evidence="1">The sequence shown here is derived from an EMBL/GenBank/DDBJ whole genome shotgun (WGS) entry which is preliminary data.</text>
</comment>
<evidence type="ECO:0000313" key="1">
    <source>
        <dbReference type="EMBL" id="MFC5630759.1"/>
    </source>
</evidence>
<dbReference type="RefSeq" id="WP_156806133.1">
    <property type="nucleotide sequence ID" value="NZ_JBHSOJ010000015.1"/>
</dbReference>
<evidence type="ECO:0000313" key="2">
    <source>
        <dbReference type="Proteomes" id="UP001596110"/>
    </source>
</evidence>
<gene>
    <name evidence="1" type="ORF">ACFPQ3_03965</name>
</gene>
<protein>
    <submittedName>
        <fullName evidence="1">Uncharacterized protein</fullName>
    </submittedName>
</protein>
<dbReference type="EMBL" id="JBHSOJ010000015">
    <property type="protein sequence ID" value="MFC5630759.1"/>
    <property type="molecule type" value="Genomic_DNA"/>
</dbReference>
<name>A0ABW0UEM0_9STRE</name>
<reference evidence="2" key="1">
    <citation type="journal article" date="2019" name="Int. J. Syst. Evol. Microbiol.">
        <title>The Global Catalogue of Microorganisms (GCM) 10K type strain sequencing project: providing services to taxonomists for standard genome sequencing and annotation.</title>
        <authorList>
            <consortium name="The Broad Institute Genomics Platform"/>
            <consortium name="The Broad Institute Genome Sequencing Center for Infectious Disease"/>
            <person name="Wu L."/>
            <person name="Ma J."/>
        </authorList>
    </citation>
    <scope>NUCLEOTIDE SEQUENCE [LARGE SCALE GENOMIC DNA]</scope>
    <source>
        <strain evidence="2">DT43</strain>
    </source>
</reference>
<keyword evidence="2" id="KW-1185">Reference proteome</keyword>
<accession>A0ABW0UEM0</accession>
<organism evidence="1 2">
    <name type="scientific">Streptococcus caledonicus</name>
    <dbReference type="NCBI Taxonomy" id="2614158"/>
    <lineage>
        <taxon>Bacteria</taxon>
        <taxon>Bacillati</taxon>
        <taxon>Bacillota</taxon>
        <taxon>Bacilli</taxon>
        <taxon>Lactobacillales</taxon>
        <taxon>Streptococcaceae</taxon>
        <taxon>Streptococcus</taxon>
    </lineage>
</organism>
<dbReference type="Proteomes" id="UP001596110">
    <property type="component" value="Unassembled WGS sequence"/>
</dbReference>
<sequence length="190" mass="22008">MEEEIAYQILNRHENQYYQEDGMFIIEYKYFPIGKKGKEFLKAFNLIFGQHGKEIYYNKTLYKVINGRYGFYYGGIVDKFLSDNYAKAYLKEPSQVNVSAEGSVNISADQVTIYSNSIAQIKTERFIYAEELNSSENTELLNVLNRILEELEREQNPSDENLRFLRKVAKSTSELAGFAANIITILSPFL</sequence>